<proteinExistence type="predicted"/>
<gene>
    <name evidence="3" type="ORF">IFM46972_11089</name>
</gene>
<comment type="caution">
    <text evidence="3">The sequence shown here is derived from an EMBL/GenBank/DDBJ whole genome shotgun (WGS) entry which is preliminary data.</text>
</comment>
<dbReference type="InterPro" id="IPR013087">
    <property type="entry name" value="Znf_C2H2_type"/>
</dbReference>
<feature type="domain" description="C2H2-type" evidence="2">
    <location>
        <begin position="710"/>
        <end position="740"/>
    </location>
</feature>
<dbReference type="PANTHER" id="PTHR37535:SF3">
    <property type="entry name" value="FLUG DOMAIN-CONTAINING PROTEIN"/>
    <property type="match status" value="1"/>
</dbReference>
<reference evidence="3 4" key="1">
    <citation type="submission" date="2020-01" db="EMBL/GenBank/DDBJ databases">
        <title>Draft genome sequence of Aspergillus udagawae IFM 46972.</title>
        <authorList>
            <person name="Takahashi H."/>
            <person name="Yaguchi T."/>
        </authorList>
    </citation>
    <scope>NUCLEOTIDE SEQUENCE [LARGE SCALE GENOMIC DNA]</scope>
    <source>
        <strain evidence="3 4">IFM 46972</strain>
    </source>
</reference>
<dbReference type="PANTHER" id="PTHR37535">
    <property type="entry name" value="FLUG DOMAIN PROTEIN"/>
    <property type="match status" value="1"/>
</dbReference>
<organism evidence="3 4">
    <name type="scientific">Aspergillus udagawae</name>
    <dbReference type="NCBI Taxonomy" id="91492"/>
    <lineage>
        <taxon>Eukaryota</taxon>
        <taxon>Fungi</taxon>
        <taxon>Dikarya</taxon>
        <taxon>Ascomycota</taxon>
        <taxon>Pezizomycotina</taxon>
        <taxon>Eurotiomycetes</taxon>
        <taxon>Eurotiomycetidae</taxon>
        <taxon>Eurotiales</taxon>
        <taxon>Aspergillaceae</taxon>
        <taxon>Aspergillus</taxon>
        <taxon>Aspergillus subgen. Fumigati</taxon>
    </lineage>
</organism>
<sequence>MPNKPLANFTCVINLDEHDDKEIKRAVLPRTVEQYERSLKIFDKFLKLHPAACSPPDIKTYKGFLEFYARNTKGRIEERPTTETVENFRRDFETALARLRGFCVPKNMSNTLKEYIISDLKTKLSLPDVEMSRDGLSPNDLTILLTQLWCRDFKEYRGQFPDRSRMQLTASILLYCFSSARTGEVHESTARRSLARQKDSSDDNDANLRASAMAACYKHFILTIELVDGIPMLVLTYAREFVKGYWRKKKWEPPVHAFYEVYKENVPLFFNLIFFMLPLFSADHAFRHYKSYTEILDEVDSIKVSDLESQSNHVISRIHFRKDLLDTPVFRPFSELDCDTSTGRARGADAFGKEFAALGCRSGYELNVTARACRRWALMETDKKYSQTARMKYASHTEARTFGRSYAHPVCEVDGPATYLNIASRHEHIQNRRSMGIHRNPNLWQSLPAKAEFEFQEREDVMALDTEFALLSSQLAKADSQEMAHEIHLQRRRVQSQKDKLYFEELKRQREVQQGTQTGSVYEQTLFHYRRRAMPERDLLAQILPTRSTIRSSAGLEAMKALETICSQYHAVTYRSGLRPGNDGKCMCGESVDRFHAHRQWLHLYRCYHKRLRQMSEDGFAEFCFECDVWFNNRNEWHQHCEDHLSKPIELLRCDPIIFRNCPVKPGYCPFCLGNTSLGPTRQMEQYLDMSKWYSHVQSHLSNQDLAGEFHCRHPACTQGYGSLTELACHLEDVHCYKPPRGKKRSLEP</sequence>
<dbReference type="PROSITE" id="PS50157">
    <property type="entry name" value="ZINC_FINGER_C2H2_2"/>
    <property type="match status" value="1"/>
</dbReference>
<keyword evidence="1" id="KW-0862">Zinc</keyword>
<dbReference type="Pfam" id="PF11917">
    <property type="entry name" value="DUF3435"/>
    <property type="match status" value="1"/>
</dbReference>
<keyword evidence="1" id="KW-0479">Metal-binding</keyword>
<accession>A0A8H3SFQ6</accession>
<evidence type="ECO:0000259" key="2">
    <source>
        <dbReference type="PROSITE" id="PS50157"/>
    </source>
</evidence>
<dbReference type="InterPro" id="IPR021842">
    <property type="entry name" value="DUF3435"/>
</dbReference>
<dbReference type="EMBL" id="BLKC01000172">
    <property type="protein sequence ID" value="GFF58377.1"/>
    <property type="molecule type" value="Genomic_DNA"/>
</dbReference>
<dbReference type="AlphaFoldDB" id="A0A8H3SFQ6"/>
<name>A0A8H3SFQ6_9EURO</name>
<protein>
    <recommendedName>
        <fullName evidence="2">C2H2-type domain-containing protein</fullName>
    </recommendedName>
</protein>
<dbReference type="Proteomes" id="UP000465221">
    <property type="component" value="Unassembled WGS sequence"/>
</dbReference>
<evidence type="ECO:0000256" key="1">
    <source>
        <dbReference type="PROSITE-ProRule" id="PRU00042"/>
    </source>
</evidence>
<keyword evidence="1" id="KW-0863">Zinc-finger</keyword>
<dbReference type="GO" id="GO:0008270">
    <property type="term" value="F:zinc ion binding"/>
    <property type="evidence" value="ECO:0007669"/>
    <property type="project" value="UniProtKB-KW"/>
</dbReference>
<dbReference type="PROSITE" id="PS00028">
    <property type="entry name" value="ZINC_FINGER_C2H2_1"/>
    <property type="match status" value="1"/>
</dbReference>
<evidence type="ECO:0000313" key="4">
    <source>
        <dbReference type="Proteomes" id="UP000465221"/>
    </source>
</evidence>
<evidence type="ECO:0000313" key="3">
    <source>
        <dbReference type="EMBL" id="GFF58377.1"/>
    </source>
</evidence>